<feature type="compositionally biased region" description="Polar residues" evidence="1">
    <location>
        <begin position="1"/>
        <end position="11"/>
    </location>
</feature>
<comment type="caution">
    <text evidence="2">The sequence shown here is derived from an EMBL/GenBank/DDBJ whole genome shotgun (WGS) entry which is preliminary data.</text>
</comment>
<evidence type="ECO:0000256" key="1">
    <source>
        <dbReference type="SAM" id="MobiDB-lite"/>
    </source>
</evidence>
<protein>
    <submittedName>
        <fullName evidence="2">Uncharacterized protein</fullName>
    </submittedName>
</protein>
<organism evidence="2 3">
    <name type="scientific">Caerostris darwini</name>
    <dbReference type="NCBI Taxonomy" id="1538125"/>
    <lineage>
        <taxon>Eukaryota</taxon>
        <taxon>Metazoa</taxon>
        <taxon>Ecdysozoa</taxon>
        <taxon>Arthropoda</taxon>
        <taxon>Chelicerata</taxon>
        <taxon>Arachnida</taxon>
        <taxon>Araneae</taxon>
        <taxon>Araneomorphae</taxon>
        <taxon>Entelegynae</taxon>
        <taxon>Araneoidea</taxon>
        <taxon>Araneidae</taxon>
        <taxon>Caerostris</taxon>
    </lineage>
</organism>
<dbReference type="EMBL" id="BPLQ01004733">
    <property type="protein sequence ID" value="GIY10288.1"/>
    <property type="molecule type" value="Genomic_DNA"/>
</dbReference>
<accession>A0AAV4QKT0</accession>
<dbReference type="Proteomes" id="UP001054837">
    <property type="component" value="Unassembled WGS sequence"/>
</dbReference>
<gene>
    <name evidence="2" type="ORF">CDAR_395871</name>
</gene>
<dbReference type="AlphaFoldDB" id="A0AAV4QKT0"/>
<feature type="region of interest" description="Disordered" evidence="1">
    <location>
        <begin position="1"/>
        <end position="41"/>
    </location>
</feature>
<keyword evidence="3" id="KW-1185">Reference proteome</keyword>
<name>A0AAV4QKT0_9ARAC</name>
<feature type="compositionally biased region" description="Polar residues" evidence="1">
    <location>
        <begin position="21"/>
        <end position="41"/>
    </location>
</feature>
<evidence type="ECO:0000313" key="2">
    <source>
        <dbReference type="EMBL" id="GIY10288.1"/>
    </source>
</evidence>
<evidence type="ECO:0000313" key="3">
    <source>
        <dbReference type="Proteomes" id="UP001054837"/>
    </source>
</evidence>
<sequence>MDVCSGSESTLNPPPEALPKSNFSVPNHSNSGTEHWHCSSQSQNLFPSTSQIRAPALHTLSRELFPQGVNSRFAASFHCCTPPAPPEIREAYLPVSKFPARKRAAAKDLPSCQPAMLGNWKRLATSLLPVTLLIPEHHLKCCPSQTFPPLTTPNSGTRHWHWHCYSQSQNLFPSTSQIRAPALHTLSRELFPQGVNSRFAPASFAAPHPHPTSRYPRAYLPVSKFPPRKRAARKRFTKLPASDARKLEKTCYQPFGLLKSIHRYLEYLSIIFLGKV</sequence>
<reference evidence="2 3" key="1">
    <citation type="submission" date="2021-06" db="EMBL/GenBank/DDBJ databases">
        <title>Caerostris darwini draft genome.</title>
        <authorList>
            <person name="Kono N."/>
            <person name="Arakawa K."/>
        </authorList>
    </citation>
    <scope>NUCLEOTIDE SEQUENCE [LARGE SCALE GENOMIC DNA]</scope>
</reference>
<proteinExistence type="predicted"/>